<keyword evidence="3" id="KW-1185">Reference proteome</keyword>
<dbReference type="OrthoDB" id="9812467at2"/>
<accession>A0A2N3PNX8</accession>
<name>A0A2N3PNX8_9PROT</name>
<dbReference type="EMBL" id="PIUM01000038">
    <property type="protein sequence ID" value="PKU22097.1"/>
    <property type="molecule type" value="Genomic_DNA"/>
</dbReference>
<dbReference type="PANTHER" id="PTHR40265">
    <property type="entry name" value="BLL2707 PROTEIN"/>
    <property type="match status" value="1"/>
</dbReference>
<dbReference type="Pfam" id="PF13468">
    <property type="entry name" value="Glyoxalase_3"/>
    <property type="match status" value="1"/>
</dbReference>
<feature type="domain" description="Glyoxalase-like" evidence="1">
    <location>
        <begin position="9"/>
        <end position="185"/>
    </location>
</feature>
<organism evidence="2 3">
    <name type="scientific">Telmatospirillum siberiense</name>
    <dbReference type="NCBI Taxonomy" id="382514"/>
    <lineage>
        <taxon>Bacteria</taxon>
        <taxon>Pseudomonadati</taxon>
        <taxon>Pseudomonadota</taxon>
        <taxon>Alphaproteobacteria</taxon>
        <taxon>Rhodospirillales</taxon>
        <taxon>Rhodospirillaceae</taxon>
        <taxon>Telmatospirillum</taxon>
    </lineage>
</organism>
<dbReference type="InterPro" id="IPR029068">
    <property type="entry name" value="Glyas_Bleomycin-R_OHBP_Dase"/>
</dbReference>
<proteinExistence type="predicted"/>
<gene>
    <name evidence="2" type="ORF">CWS72_23580</name>
</gene>
<reference evidence="3" key="1">
    <citation type="submission" date="2017-12" db="EMBL/GenBank/DDBJ databases">
        <title>Draft genome sequence of Telmatospirillum siberiense 26-4b1T, an acidotolerant peatland alphaproteobacterium potentially involved in sulfur cycling.</title>
        <authorList>
            <person name="Hausmann B."/>
            <person name="Pjevac P."/>
            <person name="Schreck K."/>
            <person name="Herbold C.W."/>
            <person name="Daims H."/>
            <person name="Wagner M."/>
            <person name="Pester M."/>
            <person name="Loy A."/>
        </authorList>
    </citation>
    <scope>NUCLEOTIDE SEQUENCE [LARGE SCALE GENOMIC DNA]</scope>
    <source>
        <strain evidence="3">26-4b1</strain>
    </source>
</reference>
<comment type="caution">
    <text evidence="2">The sequence shown here is derived from an EMBL/GenBank/DDBJ whole genome shotgun (WGS) entry which is preliminary data.</text>
</comment>
<dbReference type="InterPro" id="IPR025870">
    <property type="entry name" value="Glyoxalase-like_dom"/>
</dbReference>
<evidence type="ECO:0000313" key="3">
    <source>
        <dbReference type="Proteomes" id="UP000233293"/>
    </source>
</evidence>
<dbReference type="Proteomes" id="UP000233293">
    <property type="component" value="Unassembled WGS sequence"/>
</dbReference>
<dbReference type="AlphaFoldDB" id="A0A2N3PNX8"/>
<dbReference type="Gene3D" id="3.10.180.10">
    <property type="entry name" value="2,3-Dihydroxybiphenyl 1,2-Dioxygenase, domain 1"/>
    <property type="match status" value="1"/>
</dbReference>
<dbReference type="RefSeq" id="WP_101253101.1">
    <property type="nucleotide sequence ID" value="NZ_PIUM01000038.1"/>
</dbReference>
<dbReference type="PANTHER" id="PTHR40265:SF1">
    <property type="entry name" value="GLYOXALASE-LIKE DOMAIN-CONTAINING PROTEIN"/>
    <property type="match status" value="1"/>
</dbReference>
<dbReference type="SUPFAM" id="SSF54593">
    <property type="entry name" value="Glyoxalase/Bleomycin resistance protein/Dihydroxybiphenyl dioxygenase"/>
    <property type="match status" value="1"/>
</dbReference>
<evidence type="ECO:0000313" key="2">
    <source>
        <dbReference type="EMBL" id="PKU22097.1"/>
    </source>
</evidence>
<protein>
    <submittedName>
        <fullName evidence="2">VOC family protein</fullName>
    </submittedName>
</protein>
<sequence length="284" mass="31025">MSRSIQPILDHIVINVRTRLDEGCETYRKLGFHPTKRGHHPFGTSNHLLVFGETYVELLGLEPGNEHKRPDLLAFPPGVTGLVFKTTDSSALHDAIEALGIPVEAPFEFVRPVTLPSGPAEARFRTVRLGADLVRNGRTFFCHHFTPELIWRDEWRDHPNGVTEILGLVIASETPGDTASLYGKLFGPEILTADGDGYVFQAGPARIHILPPAEVDRRFGEIEATTDGSERMVALALRTRSTAALRALLDANGIASRGFDDGSVLVQAKDAAGVALRFFEGGKQ</sequence>
<evidence type="ECO:0000259" key="1">
    <source>
        <dbReference type="Pfam" id="PF13468"/>
    </source>
</evidence>